<name>A0ABN0P285_TRESO</name>
<evidence type="ECO:0000313" key="2">
    <source>
        <dbReference type="Proteomes" id="UP000016646"/>
    </source>
</evidence>
<accession>A0ABN0P285</accession>
<gene>
    <name evidence="1" type="ORF">HMPREF0860_0415</name>
</gene>
<protein>
    <submittedName>
        <fullName evidence="1">Uncharacterized protein</fullName>
    </submittedName>
</protein>
<proteinExistence type="predicted"/>
<organism evidence="1 2">
    <name type="scientific">Treponema socranskii subsp. socranskii VPI DR56BR1116 = ATCC 35536</name>
    <dbReference type="NCBI Taxonomy" id="1125725"/>
    <lineage>
        <taxon>Bacteria</taxon>
        <taxon>Pseudomonadati</taxon>
        <taxon>Spirochaetota</taxon>
        <taxon>Spirochaetia</taxon>
        <taxon>Spirochaetales</taxon>
        <taxon>Treponemataceae</taxon>
        <taxon>Treponema</taxon>
    </lineage>
</organism>
<reference evidence="1 2" key="1">
    <citation type="submission" date="2013-08" db="EMBL/GenBank/DDBJ databases">
        <authorList>
            <person name="Durkin A.S."/>
            <person name="Haft D.R."/>
            <person name="McCorrison J."/>
            <person name="Torralba M."/>
            <person name="Gillis M."/>
            <person name="Haft D.H."/>
            <person name="Methe B."/>
            <person name="Sutton G."/>
            <person name="Nelson K.E."/>
        </authorList>
    </citation>
    <scope>NUCLEOTIDE SEQUENCE [LARGE SCALE GENOMIC DNA]</scope>
    <source>
        <strain evidence="1 2">ATCC 35536</strain>
    </source>
</reference>
<dbReference type="Proteomes" id="UP000016646">
    <property type="component" value="Unassembled WGS sequence"/>
</dbReference>
<comment type="caution">
    <text evidence="1">The sequence shown here is derived from an EMBL/GenBank/DDBJ whole genome shotgun (WGS) entry which is preliminary data.</text>
</comment>
<sequence length="47" mass="5201">MRSVYSADIVVSNRFSSGGTHKDSMAVFMHIVNTYDLTSHTLPARSI</sequence>
<keyword evidence="2" id="KW-1185">Reference proteome</keyword>
<dbReference type="EMBL" id="AVQI01000084">
    <property type="protein sequence ID" value="ERJ97770.1"/>
    <property type="molecule type" value="Genomic_DNA"/>
</dbReference>
<evidence type="ECO:0000313" key="1">
    <source>
        <dbReference type="EMBL" id="ERJ97770.1"/>
    </source>
</evidence>